<dbReference type="RefSeq" id="WP_284309991.1">
    <property type="nucleotide sequence ID" value="NZ_BSPC01000005.1"/>
</dbReference>
<protein>
    <recommendedName>
        <fullName evidence="1">Cupin type-2 domain-containing protein</fullName>
    </recommendedName>
</protein>
<evidence type="ECO:0000259" key="1">
    <source>
        <dbReference type="Pfam" id="PF07883"/>
    </source>
</evidence>
<dbReference type="InterPro" id="IPR011051">
    <property type="entry name" value="RmlC_Cupin_sf"/>
</dbReference>
<organism evidence="2 3">
    <name type="scientific">Labrys miyagiensis</name>
    <dbReference type="NCBI Taxonomy" id="346912"/>
    <lineage>
        <taxon>Bacteria</taxon>
        <taxon>Pseudomonadati</taxon>
        <taxon>Pseudomonadota</taxon>
        <taxon>Alphaproteobacteria</taxon>
        <taxon>Hyphomicrobiales</taxon>
        <taxon>Xanthobacteraceae</taxon>
        <taxon>Labrys</taxon>
    </lineage>
</organism>
<dbReference type="Gene3D" id="2.60.120.10">
    <property type="entry name" value="Jelly Rolls"/>
    <property type="match status" value="1"/>
</dbReference>
<feature type="domain" description="Cupin type-2" evidence="1">
    <location>
        <begin position="54"/>
        <end position="116"/>
    </location>
</feature>
<dbReference type="SUPFAM" id="SSF51182">
    <property type="entry name" value="RmlC-like cupins"/>
    <property type="match status" value="1"/>
</dbReference>
<dbReference type="InterPro" id="IPR013096">
    <property type="entry name" value="Cupin_2"/>
</dbReference>
<dbReference type="Proteomes" id="UP001156882">
    <property type="component" value="Unassembled WGS sequence"/>
</dbReference>
<comment type="caution">
    <text evidence="2">The sequence shown here is derived from an EMBL/GenBank/DDBJ whole genome shotgun (WGS) entry which is preliminary data.</text>
</comment>
<reference evidence="3" key="1">
    <citation type="journal article" date="2019" name="Int. J. Syst. Evol. Microbiol.">
        <title>The Global Catalogue of Microorganisms (GCM) 10K type strain sequencing project: providing services to taxonomists for standard genome sequencing and annotation.</title>
        <authorList>
            <consortium name="The Broad Institute Genomics Platform"/>
            <consortium name="The Broad Institute Genome Sequencing Center for Infectious Disease"/>
            <person name="Wu L."/>
            <person name="Ma J."/>
        </authorList>
    </citation>
    <scope>NUCLEOTIDE SEQUENCE [LARGE SCALE GENOMIC DNA]</scope>
    <source>
        <strain evidence="3">NBRC 101365</strain>
    </source>
</reference>
<gene>
    <name evidence="2" type="ORF">GCM10007874_01740</name>
</gene>
<accession>A0ABQ6CER0</accession>
<dbReference type="InterPro" id="IPR014710">
    <property type="entry name" value="RmlC-like_jellyroll"/>
</dbReference>
<name>A0ABQ6CER0_9HYPH</name>
<dbReference type="CDD" id="cd02208">
    <property type="entry name" value="cupin_RmlC-like"/>
    <property type="match status" value="1"/>
</dbReference>
<evidence type="ECO:0000313" key="3">
    <source>
        <dbReference type="Proteomes" id="UP001156882"/>
    </source>
</evidence>
<sequence>MQAYLAQTLDVPAPGDSIVLHNAFNREAFIFPTHLDDLDPVCFDVVLGRNGSGGADGLEHIHPGSDETFLVRSGCLKVVIHGEAHIVHERESITIRRGAPHYFVNGHDRQTEFSVIFDPPQQQRRFFANFAATTERRSQWFSTRGKPHFLLMALVLHSYRDHLYLTGKPVWLQKALFAVLAPLARLLGYRLEIRPGK</sequence>
<keyword evidence="3" id="KW-1185">Reference proteome</keyword>
<proteinExistence type="predicted"/>
<dbReference type="Pfam" id="PF07883">
    <property type="entry name" value="Cupin_2"/>
    <property type="match status" value="1"/>
</dbReference>
<evidence type="ECO:0000313" key="2">
    <source>
        <dbReference type="EMBL" id="GLS17159.1"/>
    </source>
</evidence>
<dbReference type="EMBL" id="BSPC01000005">
    <property type="protein sequence ID" value="GLS17159.1"/>
    <property type="molecule type" value="Genomic_DNA"/>
</dbReference>